<organism evidence="2 3">
    <name type="scientific">Erythrobacter rubeus</name>
    <dbReference type="NCBI Taxonomy" id="2760803"/>
    <lineage>
        <taxon>Bacteria</taxon>
        <taxon>Pseudomonadati</taxon>
        <taxon>Pseudomonadota</taxon>
        <taxon>Alphaproteobacteria</taxon>
        <taxon>Sphingomonadales</taxon>
        <taxon>Erythrobacteraceae</taxon>
        <taxon>Erythrobacter/Porphyrobacter group</taxon>
        <taxon>Erythrobacter</taxon>
    </lineage>
</organism>
<proteinExistence type="predicted"/>
<feature type="region of interest" description="Disordered" evidence="1">
    <location>
        <begin position="1"/>
        <end position="61"/>
    </location>
</feature>
<dbReference type="EMBL" id="JACXLC010000001">
    <property type="protein sequence ID" value="MBD2842233.1"/>
    <property type="molecule type" value="Genomic_DNA"/>
</dbReference>
<dbReference type="Proteomes" id="UP000635384">
    <property type="component" value="Unassembled WGS sequence"/>
</dbReference>
<sequence length="129" mass="13612">MMIDEPPPPPVSPHEQVEAVEPHLPTETRADGSIAIDLISLAPPPKQCAEEEPEPDPFNPEIVVCGETELSARLGADYGPTADEVIEGSAVPRAKWQLSDNASAELNGTQTGVGGFSAQGGEVRVKIDF</sequence>
<feature type="compositionally biased region" description="Pro residues" evidence="1">
    <location>
        <begin position="1"/>
        <end position="12"/>
    </location>
</feature>
<feature type="compositionally biased region" description="Basic and acidic residues" evidence="1">
    <location>
        <begin position="15"/>
        <end position="30"/>
    </location>
</feature>
<protein>
    <submittedName>
        <fullName evidence="2">Uncharacterized protein</fullName>
    </submittedName>
</protein>
<reference evidence="2 3" key="1">
    <citation type="submission" date="2020-09" db="EMBL/GenBank/DDBJ databases">
        <authorList>
            <person name="Yoon J.-W."/>
        </authorList>
    </citation>
    <scope>NUCLEOTIDE SEQUENCE [LARGE SCALE GENOMIC DNA]</scope>
    <source>
        <strain evidence="2 3">KMU-140</strain>
    </source>
</reference>
<accession>A0ABR8KSL2</accession>
<evidence type="ECO:0000313" key="3">
    <source>
        <dbReference type="Proteomes" id="UP000635384"/>
    </source>
</evidence>
<name>A0ABR8KSL2_9SPHN</name>
<dbReference type="RefSeq" id="WP_190787712.1">
    <property type="nucleotide sequence ID" value="NZ_JACXLC010000001.1"/>
</dbReference>
<evidence type="ECO:0000313" key="2">
    <source>
        <dbReference type="EMBL" id="MBD2842233.1"/>
    </source>
</evidence>
<evidence type="ECO:0000256" key="1">
    <source>
        <dbReference type="SAM" id="MobiDB-lite"/>
    </source>
</evidence>
<gene>
    <name evidence="2" type="ORF">IB285_08190</name>
</gene>
<keyword evidence="3" id="KW-1185">Reference proteome</keyword>
<comment type="caution">
    <text evidence="2">The sequence shown here is derived from an EMBL/GenBank/DDBJ whole genome shotgun (WGS) entry which is preliminary data.</text>
</comment>